<dbReference type="Pfam" id="PF08245">
    <property type="entry name" value="Mur_ligase_M"/>
    <property type="match status" value="1"/>
</dbReference>
<dbReference type="InterPro" id="IPR036565">
    <property type="entry name" value="Mur-like_cat_sf"/>
</dbReference>
<dbReference type="GO" id="GO:0008360">
    <property type="term" value="P:regulation of cell shape"/>
    <property type="evidence" value="ECO:0007669"/>
    <property type="project" value="UniProtKB-KW"/>
</dbReference>
<feature type="domain" description="Mur ligase C-terminal" evidence="13">
    <location>
        <begin position="315"/>
        <end position="434"/>
    </location>
</feature>
<evidence type="ECO:0000256" key="9">
    <source>
        <dbReference type="ARBA" id="ARBA00023316"/>
    </source>
</evidence>
<dbReference type="EMBL" id="CP002056">
    <property type="protein sequence ID" value="ADI30788.1"/>
    <property type="molecule type" value="Genomic_DNA"/>
</dbReference>
<dbReference type="GO" id="GO:0005737">
    <property type="term" value="C:cytoplasm"/>
    <property type="evidence" value="ECO:0007669"/>
    <property type="project" value="UniProtKB-SubCell"/>
</dbReference>
<comment type="catalytic activity">
    <reaction evidence="10 11">
        <text>D-alanyl-D-alanine + UDP-N-acetyl-alpha-D-muramoyl-L-alanyl-gamma-D-glutamyl-meso-2,6-diaminopimelate + ATP = UDP-N-acetyl-alpha-D-muramoyl-L-alanyl-gamma-D-glutamyl-meso-2,6-diaminopimeloyl-D-alanyl-D-alanine + ADP + phosphate + H(+)</text>
        <dbReference type="Rhea" id="RHEA:28374"/>
        <dbReference type="ChEBI" id="CHEBI:15378"/>
        <dbReference type="ChEBI" id="CHEBI:30616"/>
        <dbReference type="ChEBI" id="CHEBI:43474"/>
        <dbReference type="ChEBI" id="CHEBI:57822"/>
        <dbReference type="ChEBI" id="CHEBI:61386"/>
        <dbReference type="ChEBI" id="CHEBI:83905"/>
        <dbReference type="ChEBI" id="CHEBI:456216"/>
        <dbReference type="EC" id="6.3.2.10"/>
    </reaction>
</comment>
<evidence type="ECO:0000256" key="6">
    <source>
        <dbReference type="ARBA" id="ARBA00022960"/>
    </source>
</evidence>
<evidence type="ECO:0000256" key="1">
    <source>
        <dbReference type="ARBA" id="ARBA00022490"/>
    </source>
</evidence>
<evidence type="ECO:0000313" key="15">
    <source>
        <dbReference type="EMBL" id="ADI30788.1"/>
    </source>
</evidence>
<evidence type="ECO:0000259" key="14">
    <source>
        <dbReference type="Pfam" id="PF08245"/>
    </source>
</evidence>
<dbReference type="InterPro" id="IPR005863">
    <property type="entry name" value="UDP-N-AcMur_synth"/>
</dbReference>
<keyword evidence="5 10" id="KW-0067">ATP-binding</keyword>
<protein>
    <recommendedName>
        <fullName evidence="10 11">UDP-N-acetylmuramoyl-tripeptide--D-alanyl-D-alanine ligase</fullName>
        <ecNumber evidence="10 11">6.3.2.10</ecNumber>
    </recommendedName>
    <alternativeName>
        <fullName evidence="10">D-alanyl-D-alanine-adding enzyme</fullName>
    </alternativeName>
</protein>
<evidence type="ECO:0000256" key="4">
    <source>
        <dbReference type="ARBA" id="ARBA00022741"/>
    </source>
</evidence>
<proteinExistence type="inferred from homology"/>
<accession>D7DML1</accession>
<feature type="domain" description="Mur ligase N-terminal catalytic" evidence="12">
    <location>
        <begin position="22"/>
        <end position="69"/>
    </location>
</feature>
<dbReference type="SUPFAM" id="SSF63418">
    <property type="entry name" value="MurE/MurF N-terminal domain"/>
    <property type="match status" value="1"/>
</dbReference>
<dbReference type="Pfam" id="PF02875">
    <property type="entry name" value="Mur_ligase_C"/>
    <property type="match status" value="1"/>
</dbReference>
<evidence type="ECO:0000259" key="12">
    <source>
        <dbReference type="Pfam" id="PF01225"/>
    </source>
</evidence>
<dbReference type="InterPro" id="IPR004101">
    <property type="entry name" value="Mur_ligase_C"/>
</dbReference>
<dbReference type="InterPro" id="IPR036615">
    <property type="entry name" value="Mur_ligase_C_dom_sf"/>
</dbReference>
<dbReference type="AlphaFoldDB" id="D7DML1"/>
<keyword evidence="6 10" id="KW-0133">Cell shape</keyword>
<reference evidence="15 16" key="2">
    <citation type="journal article" date="2011" name="J. Bacteriol.">
        <title>Genomes of three methylotrophs from a single niche uncover genetic and metabolic divergence of Methylophilaceae.</title>
        <authorList>
            <person name="Lapidus A."/>
            <person name="Clum A."/>
            <person name="Labutti K."/>
            <person name="Kaluzhnaya M.G."/>
            <person name="Lim S."/>
            <person name="Beck D.A."/>
            <person name="Glavina Del Rio T."/>
            <person name="Nolan M."/>
            <person name="Mavromatis K."/>
            <person name="Huntemann M."/>
            <person name="Lucas S."/>
            <person name="Lidstrom M.E."/>
            <person name="Ivanova N."/>
            <person name="Chistoserdova L."/>
        </authorList>
    </citation>
    <scope>NUCLEOTIDE SEQUENCE [LARGE SCALE GENOMIC DNA]</scope>
    <source>
        <strain evidence="15 16">301</strain>
    </source>
</reference>
<dbReference type="Gene3D" id="3.90.190.20">
    <property type="entry name" value="Mur ligase, C-terminal domain"/>
    <property type="match status" value="1"/>
</dbReference>
<dbReference type="InterPro" id="IPR051046">
    <property type="entry name" value="MurCDEF_CellWall_CoF430Synth"/>
</dbReference>
<dbReference type="InterPro" id="IPR013221">
    <property type="entry name" value="Mur_ligase_cen"/>
</dbReference>
<dbReference type="GO" id="GO:0051301">
    <property type="term" value="P:cell division"/>
    <property type="evidence" value="ECO:0007669"/>
    <property type="project" value="UniProtKB-KW"/>
</dbReference>
<comment type="function">
    <text evidence="10 11">Involved in cell wall formation. Catalyzes the final step in the synthesis of UDP-N-acetylmuramoyl-pentapeptide, the precursor of murein.</text>
</comment>
<dbReference type="GO" id="GO:0009252">
    <property type="term" value="P:peptidoglycan biosynthetic process"/>
    <property type="evidence" value="ECO:0007669"/>
    <property type="project" value="UniProtKB-UniRule"/>
</dbReference>
<dbReference type="RefSeq" id="WP_013149096.1">
    <property type="nucleotide sequence ID" value="NC_014207.1"/>
</dbReference>
<dbReference type="PANTHER" id="PTHR43024:SF1">
    <property type="entry name" value="UDP-N-ACETYLMURAMOYL-TRIPEPTIDE--D-ALANYL-D-ALANINE LIGASE"/>
    <property type="match status" value="1"/>
</dbReference>
<comment type="similarity">
    <text evidence="10">Belongs to the MurCDEF family. MurF subfamily.</text>
</comment>
<evidence type="ECO:0000256" key="10">
    <source>
        <dbReference type="HAMAP-Rule" id="MF_02019"/>
    </source>
</evidence>
<comment type="pathway">
    <text evidence="10 11">Cell wall biogenesis; peptidoglycan biosynthesis.</text>
</comment>
<dbReference type="GO" id="GO:0005524">
    <property type="term" value="F:ATP binding"/>
    <property type="evidence" value="ECO:0007669"/>
    <property type="project" value="UniProtKB-UniRule"/>
</dbReference>
<keyword evidence="16" id="KW-1185">Reference proteome</keyword>
<keyword evidence="2 10" id="KW-0436">Ligase</keyword>
<keyword evidence="1 10" id="KW-0963">Cytoplasm</keyword>
<keyword evidence="9 10" id="KW-0961">Cell wall biogenesis/degradation</keyword>
<dbReference type="InterPro" id="IPR000713">
    <property type="entry name" value="Mur_ligase_N"/>
</dbReference>
<organism evidence="15 16">
    <name type="scientific">Methylotenera versatilis (strain 301)</name>
    <dbReference type="NCBI Taxonomy" id="666681"/>
    <lineage>
        <taxon>Bacteria</taxon>
        <taxon>Pseudomonadati</taxon>
        <taxon>Pseudomonadota</taxon>
        <taxon>Betaproteobacteria</taxon>
        <taxon>Nitrosomonadales</taxon>
        <taxon>Methylophilaceae</taxon>
        <taxon>Methylotenera</taxon>
    </lineage>
</organism>
<evidence type="ECO:0000256" key="11">
    <source>
        <dbReference type="RuleBase" id="RU004136"/>
    </source>
</evidence>
<dbReference type="SUPFAM" id="SSF53244">
    <property type="entry name" value="MurD-like peptide ligases, peptide-binding domain"/>
    <property type="match status" value="1"/>
</dbReference>
<evidence type="ECO:0000256" key="8">
    <source>
        <dbReference type="ARBA" id="ARBA00023306"/>
    </source>
</evidence>
<feature type="binding site" evidence="10">
    <location>
        <begin position="105"/>
        <end position="111"/>
    </location>
    <ligand>
        <name>ATP</name>
        <dbReference type="ChEBI" id="CHEBI:30616"/>
    </ligand>
</feature>
<dbReference type="UniPathway" id="UPA00219"/>
<dbReference type="InterPro" id="IPR035911">
    <property type="entry name" value="MurE/MurF_N"/>
</dbReference>
<feature type="domain" description="Mur ligase central" evidence="14">
    <location>
        <begin position="103"/>
        <end position="292"/>
    </location>
</feature>
<dbReference type="STRING" id="666681.M301_2426"/>
<dbReference type="GO" id="GO:0047480">
    <property type="term" value="F:UDP-N-acetylmuramoyl-tripeptide-D-alanyl-D-alanine ligase activity"/>
    <property type="evidence" value="ECO:0007669"/>
    <property type="project" value="UniProtKB-UniRule"/>
</dbReference>
<keyword evidence="4 10" id="KW-0547">Nucleotide-binding</keyword>
<evidence type="ECO:0000313" key="16">
    <source>
        <dbReference type="Proteomes" id="UP000000383"/>
    </source>
</evidence>
<comment type="subcellular location">
    <subcellularLocation>
        <location evidence="10 11">Cytoplasm</location>
    </subcellularLocation>
</comment>
<dbReference type="SUPFAM" id="SSF53623">
    <property type="entry name" value="MurD-like peptide ligases, catalytic domain"/>
    <property type="match status" value="1"/>
</dbReference>
<evidence type="ECO:0000256" key="7">
    <source>
        <dbReference type="ARBA" id="ARBA00022984"/>
    </source>
</evidence>
<dbReference type="OrthoDB" id="9801978at2"/>
<keyword evidence="7 10" id="KW-0573">Peptidoglycan synthesis</keyword>
<evidence type="ECO:0000256" key="2">
    <source>
        <dbReference type="ARBA" id="ARBA00022598"/>
    </source>
</evidence>
<evidence type="ECO:0000256" key="3">
    <source>
        <dbReference type="ARBA" id="ARBA00022618"/>
    </source>
</evidence>
<dbReference type="NCBIfam" id="TIGR01143">
    <property type="entry name" value="murF"/>
    <property type="match status" value="1"/>
</dbReference>
<dbReference type="Proteomes" id="UP000000383">
    <property type="component" value="Chromosome"/>
</dbReference>
<evidence type="ECO:0000259" key="13">
    <source>
        <dbReference type="Pfam" id="PF02875"/>
    </source>
</evidence>
<dbReference type="HAMAP" id="MF_02019">
    <property type="entry name" value="MurF"/>
    <property type="match status" value="1"/>
</dbReference>
<dbReference type="PANTHER" id="PTHR43024">
    <property type="entry name" value="UDP-N-ACETYLMURAMOYL-TRIPEPTIDE--D-ALANYL-D-ALANINE LIGASE"/>
    <property type="match status" value="1"/>
</dbReference>
<sequence length="464" mass="48657">MMLLSEAANAIQATLLGADVTFTSVGTDSRSVTKGQLFVALKGDNFDGHSFAAQAIAQGAAAVLISDRTLNVQPAILVDDTCQSLGELAAYWRSKFDIPLAAVTGSNGKTTVKEMLASILRAACDQPDAVLATVGNLNNHIGLPLTLLKLNARHRYAVAEMGMNHTGEISYLSRIGKPTVALINNAGNAHIGELGSFEAIARAKGEIFEGLAADATAVINADDVFAPLWLDLAGQRKIMTFGLKNKADVTAQYQLHASASDIEITTPQGAVKVSLPTPGLHNVMNALAATSTALAMGASLQAVSIGLENYAGVKGRLQQKAGLNGALVIDDTYNANPMSMKVAIDVLMAMSGEKILVLGDMGELGDNAAEMHAEIGSYAKASGLKSLFVLGDMSAETAKTFGAGAKHYTTPQDLVTDLRKQMQQGTNVLVKGSRFMAMERVVNEIVTKNTDAIKTSAAKNGEEH</sequence>
<evidence type="ECO:0000256" key="5">
    <source>
        <dbReference type="ARBA" id="ARBA00022840"/>
    </source>
</evidence>
<name>D7DML1_METV0</name>
<dbReference type="Gene3D" id="3.40.1390.10">
    <property type="entry name" value="MurE/MurF, N-terminal domain"/>
    <property type="match status" value="1"/>
</dbReference>
<dbReference type="Gene3D" id="3.40.1190.10">
    <property type="entry name" value="Mur-like, catalytic domain"/>
    <property type="match status" value="1"/>
</dbReference>
<dbReference type="Pfam" id="PF01225">
    <property type="entry name" value="Mur_ligase"/>
    <property type="match status" value="1"/>
</dbReference>
<dbReference type="HOGENOM" id="CLU_031507_4_0_4"/>
<gene>
    <name evidence="10" type="primary">murF</name>
    <name evidence="15" type="ordered locus">M301_2426</name>
</gene>
<dbReference type="GO" id="GO:0008766">
    <property type="term" value="F:UDP-N-acetylmuramoylalanyl-D-glutamyl-2,6-diaminopimelate-D-alanyl-D-alanine ligase activity"/>
    <property type="evidence" value="ECO:0007669"/>
    <property type="project" value="RHEA"/>
</dbReference>
<reference evidence="16" key="1">
    <citation type="submission" date="2010-05" db="EMBL/GenBank/DDBJ databases">
        <title>Complete sequence of Methylotenera sp. 301.</title>
        <authorList>
            <person name="Lucas S."/>
            <person name="Copeland A."/>
            <person name="Lapidus A."/>
            <person name="Cheng J.-F."/>
            <person name="Bruce D."/>
            <person name="Goodwin L."/>
            <person name="Pitluck S."/>
            <person name="Clum A."/>
            <person name="Land M."/>
            <person name="Hauser L."/>
            <person name="Kyrpides N."/>
            <person name="Ivanova N."/>
            <person name="Chistoservova L."/>
            <person name="Kalyuzhnaya M."/>
            <person name="Woyke T."/>
        </authorList>
    </citation>
    <scope>NUCLEOTIDE SEQUENCE [LARGE SCALE GENOMIC DNA]</scope>
    <source>
        <strain evidence="16">301</strain>
    </source>
</reference>
<keyword evidence="3 10" id="KW-0132">Cell division</keyword>
<keyword evidence="8 10" id="KW-0131">Cell cycle</keyword>
<dbReference type="EC" id="6.3.2.10" evidence="10 11"/>
<dbReference type="GO" id="GO:0071555">
    <property type="term" value="P:cell wall organization"/>
    <property type="evidence" value="ECO:0007669"/>
    <property type="project" value="UniProtKB-KW"/>
</dbReference>
<dbReference type="eggNOG" id="COG0770">
    <property type="taxonomic scope" value="Bacteria"/>
</dbReference>
<dbReference type="KEGG" id="meh:M301_2426"/>